<accession>A0A482GKJ8</accession>
<proteinExistence type="predicted"/>
<sequence length="325" mass="36967">MASVGPIDKTRDAVKALLERIYFELANAEHPSVSLFDDKLTAINNVHPMLYQDLLTSWKPMGVFANAFSDTVVANGFEKPKLPFVYEPSVDPRRERLGVLTHALIDSIGYYLSSEWTAKYTELLDEYELWRNQILTDAEKKAYAVALATKTRGDVGRLIHDFYAVLKPTYYETKRQLTWEEAQALMQNAETADDVAGIIHDYCMSRILLDKGNQKYVREVPLPNNALGIANEIFEFLNEWNPPLLAITYICDDILTEDLFLPLLGEASLRRYSQTFKNSATMASTVPVSLPRRRKMLTVSAGKINLLVLYYAVRNGLPTLIFRKK</sequence>
<reference evidence="1 2" key="1">
    <citation type="submission" date="2018-12" db="EMBL/GenBank/DDBJ databases">
        <title>Still something new to discover - new insights into E. coli phage diversity and taxonomy.</title>
        <authorList>
            <person name="Korf I.H.E."/>
            <person name="Adriaennsens E."/>
            <person name="Dreiseikelmann B."/>
            <person name="Kropinski A."/>
            <person name="Nimtz M."/>
            <person name="Meier-Kolthoff J.P."/>
            <person name="Rohde M."/>
            <person name="van Raaij M."/>
            <person name="Wittmann J."/>
        </authorList>
    </citation>
    <scope>NUCLEOTIDE SEQUENCE [LARGE SCALE GENOMIC DNA]</scope>
</reference>
<evidence type="ECO:0000313" key="2">
    <source>
        <dbReference type="Proteomes" id="UP000294673"/>
    </source>
</evidence>
<gene>
    <name evidence="1" type="ORF">Goslar_00126</name>
</gene>
<protein>
    <submittedName>
        <fullName evidence="1">Uncharacterized protein</fullName>
    </submittedName>
</protein>
<organism evidence="1 2">
    <name type="scientific">Escherichia phage vB_EcoM_Goslar</name>
    <dbReference type="NCBI Taxonomy" id="2502409"/>
    <lineage>
        <taxon>Viruses</taxon>
        <taxon>Duplodnaviria</taxon>
        <taxon>Heunggongvirae</taxon>
        <taxon>Uroviricota</taxon>
        <taxon>Caudoviricetes</taxon>
        <taxon>Chimalliviridae</taxon>
        <taxon>Goslarvirus</taxon>
        <taxon>Goslarvirus goslar</taxon>
    </lineage>
</organism>
<dbReference type="Proteomes" id="UP000294673">
    <property type="component" value="Segment"/>
</dbReference>
<dbReference type="EMBL" id="MK327938">
    <property type="protein sequence ID" value="QBO63919.1"/>
    <property type="molecule type" value="Genomic_DNA"/>
</dbReference>
<evidence type="ECO:0000313" key="1">
    <source>
        <dbReference type="EMBL" id="QBO63919.1"/>
    </source>
</evidence>
<name>A0A482GKJ8_BPGOS</name>
<keyword evidence="2" id="KW-1185">Reference proteome</keyword>
<organismHost>
    <name type="scientific">Escherichia coli</name>
    <dbReference type="NCBI Taxonomy" id="562"/>
</organismHost>